<dbReference type="InterPro" id="IPR043502">
    <property type="entry name" value="DNA/RNA_pol_sf"/>
</dbReference>
<feature type="compositionally biased region" description="Polar residues" evidence="2">
    <location>
        <begin position="923"/>
        <end position="945"/>
    </location>
</feature>
<name>A0A484MRT3_9ASTE</name>
<sequence length="3423" mass="388025">MATRTATAWLSNGEHDEDEERNWRFFFSKTPSALGKPIKLDSNSVIGVKPDQIRVCVERDLSIPFPSHIHLRLGTKDLWLPCRFENPPHYYSVCHRFGHNLQSCQKKTPENLPGIAPAKEVGHMRASPFQDIQHDWKMVFSKRHNKTGERVMVGPSSNHYEVHGAFRYKPIHQQHQDKRNKNSQRDNAALIIATNMEMEFWMQKAQIRWLDKGDSNTKLFQAFAKGKRKKLQISHIIDGNGKGLNNMDEMKQEAIRHFQNQFQAPATYIPDLGSILPYIPSLISIEDNLLLTKLPDLAEVKATVWDLDPDSASGPDGFNGNFFRVCWDIIQQDVLTASQEFFLGLPIPKGYGSTLITLILKKEDPKRFDDFRPISLSTFLSKINTKLLANRLKLLLPKLISSEQGAFQKGKSIDDHILLAQEAIHGLDRKVFGGNLIIKIDMAKALDCMNWNFLEGTLRKFGFSQVGSKLLMANLRSSFISVLINGEPHGFFPMTRGVKQGDPLSPLLFILGFEAFSRYLNHSMESNTIKRFNLGNVWMPSHLIYADDLMIFTKGDILNLLKLNQILKVFMQASGQQINLSKSRFYTPKSTTADQQVKMEKALSMKCGSLPFTYLGATLRRGIFKKEDCDSLLDHVYKHLSSWYSRTLNQMGRLILIKHVLSSIPLHLIAVHSLPKSIIKTVNSLMANFLWGQRNGRAKYHWRNWNFTCQNKNVGGLGIRSLIQIETAYSLKLWWKAQHDHSPWAKLVRAKYMKDGCIKERFPDSPTWKRICRIHSLGISHTQWNNGHALWNNGQFSLKQAFRATEDQLPALLSTKFIWHKAQIPKLCLFQWKIFNNCLPFPTNLRRFHLALPSRCGFCFNSEEDLDHCLLNCKESKTVWNYFAGLVDAPMLSSNLLLRQHAISWWVRESLYPPFGPPITPANSPKLSSQGTLSASSLPTTGQDVNTRRSGDVTSSEGFVGDPTSVVTNKQLVIFQNEAAPNYSLSTSQIEEFPPLPRKILSPFAPTFVPAIYSYADIFTKDQGFKATAEPEEDPFTNLNGQSLVLSLNAVEDHTKDREGPILYTHSDGEDFVFIDTKLKPLQIDFSRCSKHPLHLRKELKGRRTYSPSQIVTRSKPKILEQGRKFNPIGWVEEEDSLDPQESHEDELFHGEPGDFPGTVCGFYKNSPSISFTAEEERKLAGKFSQTLVGRCSSRVHLSEVEDFLIKGRFKEFKLRRLQSNELLFIFKHEEDYLRWFSRRRWKIKGCIITICKWLPEHEPSADSPLFPLWVELKNFPIHLNDHKAIFSIASALGKPIKLDSNSVIGVKPDQIRVCIERDLSIPFPSHIRLRLGTKDLWLPCRFENPPLYCPICHRFGHNLQSCRKKTPENLPVIAPTREVSHMGASGFQNNQHDWKMVPSKRHNKSGERVMGGPSLNQYAVHGAFRYKPIHQQQQDKSNKSKGPEGISKFSNTHVQKGEPSTNHTPKQVHWEDLMPMVEDVPEEDTNCPPPITSKSFPSKPTLQSHQSGSLLDLSFLHVPKPQPCMDIIPFNPFQEDSYPLGVFPPTNDEPPRPGSKDDCWINDQLQPTWEAKSDSSSVLEESIPFVCHSDGGENDKPFTTSPPIPFHLDVGRCSKQSISFPKHRKPRKDIPPSSVMTQSKTSKDVPPPKLESFRIKLNFSHSLGSQNNKKWIFWNESCLKLISFSDFPQVTSCLFTLQMDNSPILISGVYGAHTILARKELWEELSTICPSNKRWIVGGDFNAITSPHESKGTCPPNQLSMEDLNSCILHCKLINLDPIGSTFTWSGVHSQGRTWRRLDRVMIHLDLLAYFQDVELHHLAKANSDHKPILLHCNDQIPNTPKPFRFLNTWTLHENFLHTVKLSWENSPTTRGMRGLLQKLKAVKQTLKKWNKDTFGNIHSKLKEAEARANQSQKEFEDFPNEENRTAAQRDNAVLIVATNMEVEYWRQKAQIRWLDKGDSNTKLFQAFAKGKRKKLQISHIIDGNGKGLNNMDDIKQEAIRHFQNQFQAPATSIPDLGNILPFIPPLISNEDNLFLTKLPDLAEFIVKTGCGVPMKKVGEVNVPKTEEEFTDEDCKKMEPNAKVINMIYCGVNADDYRKISRCETAKHMWEKLEVTYEGTAQVREAKIDHLTHEYELFSMKENEKIEEMFERFSNNIINPLNLLGKTYTDRELVRKVLGSLSPKWRSKVDAIEEGRDFQTTTYEALRGSYDDEEEIVKEKEPEEEKTQEQTELPKEWRTLKNHPIDNVIGDITQGVSTPQSAKKAKKKLPRSPRKKRSGDDVTETPSLYTDIAMELLEKEKAPTASSTSETSPPHVEDVPDKGDQVFFTSQILLLNLLKSCGVFALWAALLDVSLASVDAIVKSCNVPCRIIPHCKGWVILKFENDNDRMDVLGRERDKAYGKEFRLKIPSHGFMFDFAEFTTLPVWVQLHNVPLQLWSKEGIGMLASIVGKPLRTDLVTKQQSKGGFCRVLVEVDFSKQPVTHFEVACMGKTYTQTVVLEEDPKYCFHCKTWNHGPFYCKALELARKKELVALEATHKVDMDKPKDLSEPHGKARARDCVPVGENPHTEPKGGLIPSSSNNNNKEKAKEPNPKTGGLVLDKVVRKGVDLQKKKRNEDGDMVGKRPEKKKGGNKLATLDRVLANQSWGDIGLAPTCEFLDFNFLSDHFPILFQCGAPLGNRSRPFRFFNMWLKHEGFNGLVSQSWEAGVVGSKQFSLCSKLKRLKPPLKSLNKQAFGHISRRAMEAKEEYGLVMKCTSYFHSIVKKNRRKNIVGFLVTEDGSKTTSKDEVANIFVDYFTTLFGTTSSIEPIELEILTAGTRVPSSAQSSLLASVTPEEVREAVFDIGNDKAPGPDGYTAAFFKDQWAVVGRDIYEAVLEFFTSGKLLRQINHAMIVLIPKSSHKPTVKDFRTIACLNVLYKVITKILAKRMAPLLPDLIDPAQGAFVPGRSLVDNFLIAQHLIYWNTGLRLRRTKLCSLPWQPKKRHSVFSKRLDYVRELLVQKLGDHYPSMEDAMIPFCLASNLIPRKVYDLFSAKANPKPSIAFIRQSYIPPKCSFMMWLALRRRLPIKTNLEFLGLPMDCTFCGHGLEDVDHLFFSCQFSKEVWHNIKTWLGTEGHLSTLTRTIRWLKAFRRGDGILKKARRIAFACTVFHLWKLRNAAHFEREPLSIEVVTYKIKRQVRSTLIGLDLLGYVDGTLTAPSSTVGGSANPCYSIWFRQDQSIVGALLGSCTDTIQPLISNVETAREAWLNLHSSFASASRGHILALKSKLGKNPRGTRSINEYLHDMHSIANELALNQSPVAEEDLVAHVLNQLGSDYDPIASAAFIRGSQLPFPELGDILRDFERKLHLTDDVSSPVVATANATQRHPSAGHRAPGGPSAPFSRSYGSQRAAPVGPSNRLVLTMGHLWPASSAPSQGMT</sequence>
<dbReference type="CDD" id="cd01650">
    <property type="entry name" value="RT_nLTR_like"/>
    <property type="match status" value="1"/>
</dbReference>
<keyword evidence="1" id="KW-0175">Coiled coil</keyword>
<feature type="compositionally biased region" description="Basic and acidic residues" evidence="2">
    <location>
        <begin position="2610"/>
        <end position="2626"/>
    </location>
</feature>
<evidence type="ECO:0000313" key="4">
    <source>
        <dbReference type="EMBL" id="VFQ91219.1"/>
    </source>
</evidence>
<dbReference type="PANTHER" id="PTHR31286">
    <property type="entry name" value="GLYCINE-RICH CELL WALL STRUCTURAL PROTEIN 1.8-LIKE"/>
    <property type="match status" value="1"/>
</dbReference>
<feature type="coiled-coil region" evidence="1">
    <location>
        <begin position="1874"/>
        <end position="1923"/>
    </location>
</feature>
<feature type="compositionally biased region" description="Basic and acidic residues" evidence="2">
    <location>
        <begin position="2218"/>
        <end position="2235"/>
    </location>
</feature>
<feature type="region of interest" description="Disordered" evidence="2">
    <location>
        <begin position="3367"/>
        <end position="3398"/>
    </location>
</feature>
<dbReference type="Pfam" id="PF00078">
    <property type="entry name" value="RVT_1"/>
    <property type="match status" value="1"/>
</dbReference>
<proteinExistence type="predicted"/>
<dbReference type="EMBL" id="OOIL02004269">
    <property type="protein sequence ID" value="VFQ91219.1"/>
    <property type="molecule type" value="Genomic_DNA"/>
</dbReference>
<evidence type="ECO:0000256" key="1">
    <source>
        <dbReference type="SAM" id="Coils"/>
    </source>
</evidence>
<dbReference type="Pfam" id="PF13966">
    <property type="entry name" value="zf-RVT"/>
    <property type="match status" value="2"/>
</dbReference>
<dbReference type="PANTHER" id="PTHR31286:SF180">
    <property type="entry name" value="OS10G0362600 PROTEIN"/>
    <property type="match status" value="1"/>
</dbReference>
<feature type="compositionally biased region" description="Basic and acidic residues" evidence="2">
    <location>
        <begin position="2543"/>
        <end position="2560"/>
    </location>
</feature>
<evidence type="ECO:0000256" key="2">
    <source>
        <dbReference type="SAM" id="MobiDB-lite"/>
    </source>
</evidence>
<dbReference type="OrthoDB" id="1938551at2759"/>
<accession>A0A484MRT3</accession>
<reference evidence="4 5" key="1">
    <citation type="submission" date="2018-04" db="EMBL/GenBank/DDBJ databases">
        <authorList>
            <person name="Vogel A."/>
        </authorList>
    </citation>
    <scope>NUCLEOTIDE SEQUENCE [LARGE SCALE GENOMIC DNA]</scope>
</reference>
<dbReference type="Pfam" id="PF14223">
    <property type="entry name" value="Retrotran_gag_2"/>
    <property type="match status" value="2"/>
</dbReference>
<feature type="region of interest" description="Disordered" evidence="2">
    <location>
        <begin position="1620"/>
        <end position="1648"/>
    </location>
</feature>
<feature type="domain" description="Reverse transcriptase" evidence="3">
    <location>
        <begin position="340"/>
        <end position="619"/>
    </location>
</feature>
<gene>
    <name evidence="4" type="ORF">CCAM_LOCUS32995</name>
</gene>
<keyword evidence="5" id="KW-1185">Reference proteome</keyword>
<dbReference type="InterPro" id="IPR040256">
    <property type="entry name" value="At4g02000-like"/>
</dbReference>
<dbReference type="SUPFAM" id="SSF56672">
    <property type="entry name" value="DNA/RNA polymerases"/>
    <property type="match status" value="2"/>
</dbReference>
<dbReference type="InterPro" id="IPR000477">
    <property type="entry name" value="RT_dom"/>
</dbReference>
<protein>
    <recommendedName>
        <fullName evidence="3">Reverse transcriptase domain-containing protein</fullName>
    </recommendedName>
</protein>
<feature type="region of interest" description="Disordered" evidence="2">
    <location>
        <begin position="923"/>
        <end position="962"/>
    </location>
</feature>
<feature type="region of interest" description="Disordered" evidence="2">
    <location>
        <begin position="2610"/>
        <end position="2633"/>
    </location>
</feature>
<dbReference type="Proteomes" id="UP000595140">
    <property type="component" value="Unassembled WGS sequence"/>
</dbReference>
<dbReference type="SUPFAM" id="SSF56219">
    <property type="entry name" value="DNase I-like"/>
    <property type="match status" value="1"/>
</dbReference>
<dbReference type="InterPro" id="IPR036691">
    <property type="entry name" value="Endo/exonu/phosph_ase_sf"/>
</dbReference>
<evidence type="ECO:0000313" key="5">
    <source>
        <dbReference type="Proteomes" id="UP000595140"/>
    </source>
</evidence>
<feature type="compositionally biased region" description="Basic residues" evidence="2">
    <location>
        <begin position="2264"/>
        <end position="2278"/>
    </location>
</feature>
<organism evidence="4 5">
    <name type="scientific">Cuscuta campestris</name>
    <dbReference type="NCBI Taxonomy" id="132261"/>
    <lineage>
        <taxon>Eukaryota</taxon>
        <taxon>Viridiplantae</taxon>
        <taxon>Streptophyta</taxon>
        <taxon>Embryophyta</taxon>
        <taxon>Tracheophyta</taxon>
        <taxon>Spermatophyta</taxon>
        <taxon>Magnoliopsida</taxon>
        <taxon>eudicotyledons</taxon>
        <taxon>Gunneridae</taxon>
        <taxon>Pentapetalae</taxon>
        <taxon>asterids</taxon>
        <taxon>lamiids</taxon>
        <taxon>Solanales</taxon>
        <taxon>Convolvulaceae</taxon>
        <taxon>Cuscuteae</taxon>
        <taxon>Cuscuta</taxon>
        <taxon>Cuscuta subgen. Grammica</taxon>
        <taxon>Cuscuta sect. Cleistogrammica</taxon>
    </lineage>
</organism>
<evidence type="ECO:0000259" key="3">
    <source>
        <dbReference type="PROSITE" id="PS50878"/>
    </source>
</evidence>
<dbReference type="PROSITE" id="PS50878">
    <property type="entry name" value="RT_POL"/>
    <property type="match status" value="1"/>
</dbReference>
<feature type="compositionally biased region" description="Polar residues" evidence="2">
    <location>
        <begin position="1449"/>
        <end position="1466"/>
    </location>
</feature>
<feature type="region of interest" description="Disordered" evidence="2">
    <location>
        <begin position="1431"/>
        <end position="1467"/>
    </location>
</feature>
<dbReference type="InterPro" id="IPR026960">
    <property type="entry name" value="RVT-Znf"/>
</dbReference>
<feature type="region of interest" description="Disordered" evidence="2">
    <location>
        <begin position="2250"/>
        <end position="2285"/>
    </location>
</feature>
<dbReference type="Gene3D" id="3.60.10.10">
    <property type="entry name" value="Endonuclease/exonuclease/phosphatase"/>
    <property type="match status" value="1"/>
</dbReference>
<feature type="region of interest" description="Disordered" evidence="2">
    <location>
        <begin position="2543"/>
        <end position="2598"/>
    </location>
</feature>
<feature type="region of interest" description="Disordered" evidence="2">
    <location>
        <begin position="2211"/>
        <end position="2235"/>
    </location>
</feature>